<dbReference type="Gene3D" id="2.40.50.100">
    <property type="match status" value="1"/>
</dbReference>
<dbReference type="InterPro" id="IPR011053">
    <property type="entry name" value="Single_hybrid_motif"/>
</dbReference>
<dbReference type="InterPro" id="IPR000089">
    <property type="entry name" value="Biotin_lipoyl"/>
</dbReference>
<comment type="subunit">
    <text evidence="3">The glycine cleavage system is composed of four proteins: P, T, L and H.</text>
</comment>
<dbReference type="HAMAP" id="MF_00272">
    <property type="entry name" value="GcvH"/>
    <property type="match status" value="1"/>
</dbReference>
<dbReference type="InterPro" id="IPR017453">
    <property type="entry name" value="GCV_H_sub"/>
</dbReference>
<dbReference type="RefSeq" id="WP_066473861.1">
    <property type="nucleotide sequence ID" value="NZ_CBCRUZ010000018.1"/>
</dbReference>
<evidence type="ECO:0000259" key="4">
    <source>
        <dbReference type="PROSITE" id="PS50968"/>
    </source>
</evidence>
<comment type="function">
    <text evidence="3">The glycine cleavage system catalyzes the degradation of glycine. The H protein shuttles the methylamine group of glycine from the P protein to the T protein.</text>
</comment>
<dbReference type="NCBIfam" id="TIGR00527">
    <property type="entry name" value="gcvH"/>
    <property type="match status" value="1"/>
</dbReference>
<reference evidence="5" key="1">
    <citation type="submission" date="2021-07" db="EMBL/GenBank/DDBJ databases">
        <title>Candidatus Kaistella beijingensis sp. nov. isolated from a municipal wastewater treatment plant is involved in sludge foaming.</title>
        <authorList>
            <person name="Song Y."/>
            <person name="Liu S.-J."/>
        </authorList>
    </citation>
    <scope>NUCLEOTIDE SEQUENCE</scope>
    <source>
        <strain evidence="5">DSM 43998</strain>
    </source>
</reference>
<dbReference type="InterPro" id="IPR033753">
    <property type="entry name" value="GCV_H/Fam206"/>
</dbReference>
<keyword evidence="6" id="KW-1185">Reference proteome</keyword>
<protein>
    <recommendedName>
        <fullName evidence="3">Glycine cleavage system H protein</fullName>
    </recommendedName>
</protein>
<evidence type="ECO:0000313" key="6">
    <source>
        <dbReference type="Proteomes" id="UP000887023"/>
    </source>
</evidence>
<dbReference type="InterPro" id="IPR002930">
    <property type="entry name" value="GCV_H"/>
</dbReference>
<name>A0ABX8S4U0_9ACTN</name>
<dbReference type="EMBL" id="CP079105">
    <property type="protein sequence ID" value="QXQ12461.1"/>
    <property type="molecule type" value="Genomic_DNA"/>
</dbReference>
<proteinExistence type="inferred from homology"/>
<sequence length="132" mass="14260">MSELPEDLRYTQDHEWAREIGPQRIRVGLTDYAQQQLGEVVFVHQKDEGTEVAAGDVLGEVESVKVASDIYAPVAGRIVAVNSELADDPELVNTDPYDEGWLMDLELTGSESATAVLAGLLDAQAYATLIAG</sequence>
<comment type="similarity">
    <text evidence="1 3">Belongs to the GcvH family.</text>
</comment>
<comment type="cofactor">
    <cofactor evidence="3">
        <name>(R)-lipoate</name>
        <dbReference type="ChEBI" id="CHEBI:83088"/>
    </cofactor>
    <text evidence="3">Binds 1 lipoyl cofactor covalently.</text>
</comment>
<accession>A0ABX8S4U0</accession>
<dbReference type="PROSITE" id="PS00189">
    <property type="entry name" value="LIPOYL"/>
    <property type="match status" value="1"/>
</dbReference>
<gene>
    <name evidence="3 5" type="primary">gcvH</name>
    <name evidence="5" type="ORF">KV203_10690</name>
</gene>
<dbReference type="InterPro" id="IPR003016">
    <property type="entry name" value="2-oxoA_DH_lipoyl-BS"/>
</dbReference>
<feature type="modified residue" description="N6-lipoyllysine" evidence="3">
    <location>
        <position position="65"/>
    </location>
</feature>
<dbReference type="PANTHER" id="PTHR11715:SF3">
    <property type="entry name" value="GLYCINE CLEAVAGE SYSTEM H PROTEIN-RELATED"/>
    <property type="match status" value="1"/>
</dbReference>
<evidence type="ECO:0000256" key="3">
    <source>
        <dbReference type="HAMAP-Rule" id="MF_00272"/>
    </source>
</evidence>
<keyword evidence="2 3" id="KW-0450">Lipoyl</keyword>
<dbReference type="PANTHER" id="PTHR11715">
    <property type="entry name" value="GLYCINE CLEAVAGE SYSTEM H PROTEIN"/>
    <property type="match status" value="1"/>
</dbReference>
<dbReference type="SUPFAM" id="SSF51230">
    <property type="entry name" value="Single hybrid motif"/>
    <property type="match status" value="1"/>
</dbReference>
<dbReference type="PROSITE" id="PS50968">
    <property type="entry name" value="BIOTINYL_LIPOYL"/>
    <property type="match status" value="1"/>
</dbReference>
<evidence type="ECO:0000256" key="2">
    <source>
        <dbReference type="ARBA" id="ARBA00022823"/>
    </source>
</evidence>
<evidence type="ECO:0000256" key="1">
    <source>
        <dbReference type="ARBA" id="ARBA00009249"/>
    </source>
</evidence>
<evidence type="ECO:0000313" key="5">
    <source>
        <dbReference type="EMBL" id="QXQ12461.1"/>
    </source>
</evidence>
<organism evidence="5 6">
    <name type="scientific">Skermania pinensis</name>
    <dbReference type="NCBI Taxonomy" id="39122"/>
    <lineage>
        <taxon>Bacteria</taxon>
        <taxon>Bacillati</taxon>
        <taxon>Actinomycetota</taxon>
        <taxon>Actinomycetes</taxon>
        <taxon>Mycobacteriales</taxon>
        <taxon>Gordoniaceae</taxon>
        <taxon>Skermania</taxon>
    </lineage>
</organism>
<dbReference type="NCBIfam" id="NF002270">
    <property type="entry name" value="PRK01202.1"/>
    <property type="match status" value="1"/>
</dbReference>
<dbReference type="Proteomes" id="UP000887023">
    <property type="component" value="Chromosome"/>
</dbReference>
<feature type="domain" description="Lipoyl-binding" evidence="4">
    <location>
        <begin position="24"/>
        <end position="106"/>
    </location>
</feature>
<dbReference type="CDD" id="cd06848">
    <property type="entry name" value="GCS_H"/>
    <property type="match status" value="1"/>
</dbReference>
<dbReference type="Pfam" id="PF01597">
    <property type="entry name" value="GCV_H"/>
    <property type="match status" value="1"/>
</dbReference>